<evidence type="ECO:0000313" key="4">
    <source>
        <dbReference type="Proteomes" id="UP000006695"/>
    </source>
</evidence>
<dbReference type="Proteomes" id="UP000006695">
    <property type="component" value="Chromosome"/>
</dbReference>
<dbReference type="HOGENOM" id="CLU_581086_0_0_7"/>
<dbReference type="InterPro" id="IPR015943">
    <property type="entry name" value="WD40/YVTN_repeat-like_dom_sf"/>
</dbReference>
<evidence type="ECO:0000259" key="2">
    <source>
        <dbReference type="Pfam" id="PF21783"/>
    </source>
</evidence>
<name>A5GFH5_GEOUR</name>
<dbReference type="SUPFAM" id="SSF50974">
    <property type="entry name" value="Nitrous oxide reductase, N-terminal domain"/>
    <property type="match status" value="1"/>
</dbReference>
<protein>
    <submittedName>
        <fullName evidence="3">40-residue YVTN family beta-propeller repeat protein</fullName>
    </submittedName>
</protein>
<sequence>MRLPLKSLHAIIVAFVFISGCQTLPSYVKQPLAENGELYLYLQPLPQEADRLSFALAGISATNKDGSDFPLMLELKDLRGSDAQRQRFLAVGRLPAGDYTGISFKVNKATLKTEDGEASLAIPESAVRTDVSFTVNKKKALLITLTLNYKNSLRDEVKFSPLFSTKIPGKPVPGLVGYVSNYADNSLTVVDKQSMLVTGIIATGRGPKGMAFDQLRRKAYVAISEEDAIEVVDIPTGEVLNRISLNTGDNPQELALSPDGRTLVSTNAGTNSVSIIDPVSFFETGRVNVGDGPSSILIDPTGKRAYVFNTLANTISVIDLSKRAIVSTIVTEPWPVRGQFNRSGDALYVIQRLSSYLTVLNPASLVVTKRKYIGTGANAVKVDSNTDQIYVGKQYEPWLAVYDPFSFLPGDSIKAGSDNAYLTIDGEGNNLCVVDAGRKSLLFINLVSRKVVGEIDVGEAPYWVSLMGER</sequence>
<evidence type="ECO:0000256" key="1">
    <source>
        <dbReference type="ARBA" id="ARBA00022729"/>
    </source>
</evidence>
<evidence type="ECO:0000313" key="3">
    <source>
        <dbReference type="EMBL" id="ABQ26180.1"/>
    </source>
</evidence>
<dbReference type="InterPro" id="IPR011045">
    <property type="entry name" value="N2O_reductase_N"/>
</dbReference>
<dbReference type="InterPro" id="IPR011048">
    <property type="entry name" value="Haem_d1_sf"/>
</dbReference>
<dbReference type="InterPro" id="IPR051200">
    <property type="entry name" value="Host-pathogen_enzymatic-act"/>
</dbReference>
<keyword evidence="1" id="KW-0732">Signal</keyword>
<reference evidence="3 4" key="1">
    <citation type="submission" date="2007-05" db="EMBL/GenBank/DDBJ databases">
        <title>Complete sequence of Geobacter uraniireducens Rf4.</title>
        <authorList>
            <consortium name="US DOE Joint Genome Institute"/>
            <person name="Copeland A."/>
            <person name="Lucas S."/>
            <person name="Lapidus A."/>
            <person name="Barry K."/>
            <person name="Detter J.C."/>
            <person name="Glavina del Rio T."/>
            <person name="Hammon N."/>
            <person name="Israni S."/>
            <person name="Dalin E."/>
            <person name="Tice H."/>
            <person name="Pitluck S."/>
            <person name="Chertkov O."/>
            <person name="Brettin T."/>
            <person name="Bruce D."/>
            <person name="Han C."/>
            <person name="Schmutz J."/>
            <person name="Larimer F."/>
            <person name="Land M."/>
            <person name="Hauser L."/>
            <person name="Kyrpides N."/>
            <person name="Mikhailova N."/>
            <person name="Shelobolina E."/>
            <person name="Aklujkar M."/>
            <person name="Lovley D."/>
            <person name="Richardson P."/>
        </authorList>
    </citation>
    <scope>NUCLEOTIDE SEQUENCE [LARGE SCALE GENOMIC DNA]</scope>
    <source>
        <strain evidence="3 4">Rf4</strain>
    </source>
</reference>
<organism evidence="3 4">
    <name type="scientific">Geotalea uraniireducens (strain Rf4)</name>
    <name type="common">Geobacter uraniireducens</name>
    <dbReference type="NCBI Taxonomy" id="351605"/>
    <lineage>
        <taxon>Bacteria</taxon>
        <taxon>Pseudomonadati</taxon>
        <taxon>Thermodesulfobacteriota</taxon>
        <taxon>Desulfuromonadia</taxon>
        <taxon>Geobacterales</taxon>
        <taxon>Geobacteraceae</taxon>
        <taxon>Geotalea</taxon>
    </lineage>
</organism>
<dbReference type="InterPro" id="IPR048433">
    <property type="entry name" value="YNCE-like_beta-prop"/>
</dbReference>
<dbReference type="PROSITE" id="PS51257">
    <property type="entry name" value="PROKAR_LIPOPROTEIN"/>
    <property type="match status" value="1"/>
</dbReference>
<dbReference type="SUPFAM" id="SSF51004">
    <property type="entry name" value="C-terminal (heme d1) domain of cytochrome cd1-nitrite reductase"/>
    <property type="match status" value="1"/>
</dbReference>
<feature type="domain" description="YNCE-like beta-propeller" evidence="2">
    <location>
        <begin position="178"/>
        <end position="464"/>
    </location>
</feature>
<dbReference type="SMR" id="A5GFH5"/>
<proteinExistence type="predicted"/>
<dbReference type="PANTHER" id="PTHR47197:SF3">
    <property type="entry name" value="DIHYDRO-HEME D1 DEHYDROGENASE"/>
    <property type="match status" value="1"/>
</dbReference>
<dbReference type="STRING" id="351605.Gura_1990"/>
<keyword evidence="4" id="KW-1185">Reference proteome</keyword>
<dbReference type="AlphaFoldDB" id="A5GFH5"/>
<dbReference type="KEGG" id="gur:Gura_1990"/>
<gene>
    <name evidence="3" type="ordered locus">Gura_1990</name>
</gene>
<dbReference type="Pfam" id="PF21783">
    <property type="entry name" value="YNCE"/>
    <property type="match status" value="1"/>
</dbReference>
<dbReference type="EMBL" id="CP000698">
    <property type="protein sequence ID" value="ABQ26180.1"/>
    <property type="molecule type" value="Genomic_DNA"/>
</dbReference>
<accession>A5GFH5</accession>
<dbReference type="Gene3D" id="2.130.10.10">
    <property type="entry name" value="YVTN repeat-like/Quinoprotein amine dehydrogenase"/>
    <property type="match status" value="2"/>
</dbReference>
<dbReference type="PANTHER" id="PTHR47197">
    <property type="entry name" value="PROTEIN NIRF"/>
    <property type="match status" value="1"/>
</dbReference>